<reference evidence="1" key="1">
    <citation type="submission" date="2022-12" db="EMBL/GenBank/DDBJ databases">
        <title>Draft genome assemblies for two species of Escallonia (Escalloniales).</title>
        <authorList>
            <person name="Chanderbali A."/>
            <person name="Dervinis C."/>
            <person name="Anghel I."/>
            <person name="Soltis D."/>
            <person name="Soltis P."/>
            <person name="Zapata F."/>
        </authorList>
    </citation>
    <scope>NUCLEOTIDE SEQUENCE</scope>
    <source>
        <strain evidence="1">UCBG92.1500</strain>
        <tissue evidence="1">Leaf</tissue>
    </source>
</reference>
<comment type="caution">
    <text evidence="1">The sequence shown here is derived from an EMBL/GenBank/DDBJ whole genome shotgun (WGS) entry which is preliminary data.</text>
</comment>
<dbReference type="PANTHER" id="PTHR34287">
    <property type="entry name" value="OS06G0551500 PROTEIN-RELATED"/>
    <property type="match status" value="1"/>
</dbReference>
<accession>A0AA88QVY4</accession>
<dbReference type="PANTHER" id="PTHR34287:SF4">
    <property type="entry name" value="OS04G0504200 PROTEIN"/>
    <property type="match status" value="1"/>
</dbReference>
<sequence>MTVIHKGVEEEEEEEGRECLMNYSRAGGLATTVMVVEYLESSMSRDLLGKFPDNSAFDFDYSQSSIWSPLIPRHYPSFVNGGGGGGGGMARQLRYGDEDEGLVLGNKNSNFQKVKINIKRKLCGTSVASNLQIYHKNKAKKIKTKAGVDFSPNYSSSAKKISSSSAPRKGWDKMLKAASKHFKRISKKKDSTAHVKLSRCLAYADF</sequence>
<gene>
    <name evidence="1" type="ORF">RJ640_028701</name>
</gene>
<keyword evidence="2" id="KW-1185">Reference proteome</keyword>
<evidence type="ECO:0000313" key="2">
    <source>
        <dbReference type="Proteomes" id="UP001187471"/>
    </source>
</evidence>
<dbReference type="Proteomes" id="UP001187471">
    <property type="component" value="Unassembled WGS sequence"/>
</dbReference>
<dbReference type="AlphaFoldDB" id="A0AA88QVY4"/>
<name>A0AA88QVY4_9ASTE</name>
<proteinExistence type="predicted"/>
<dbReference type="EMBL" id="JAVXUO010001910">
    <property type="protein sequence ID" value="KAK2978019.1"/>
    <property type="molecule type" value="Genomic_DNA"/>
</dbReference>
<protein>
    <submittedName>
        <fullName evidence="1">Uncharacterized protein</fullName>
    </submittedName>
</protein>
<organism evidence="1 2">
    <name type="scientific">Escallonia rubra</name>
    <dbReference type="NCBI Taxonomy" id="112253"/>
    <lineage>
        <taxon>Eukaryota</taxon>
        <taxon>Viridiplantae</taxon>
        <taxon>Streptophyta</taxon>
        <taxon>Embryophyta</taxon>
        <taxon>Tracheophyta</taxon>
        <taxon>Spermatophyta</taxon>
        <taxon>Magnoliopsida</taxon>
        <taxon>eudicotyledons</taxon>
        <taxon>Gunneridae</taxon>
        <taxon>Pentapetalae</taxon>
        <taxon>asterids</taxon>
        <taxon>campanulids</taxon>
        <taxon>Escalloniales</taxon>
        <taxon>Escalloniaceae</taxon>
        <taxon>Escallonia</taxon>
    </lineage>
</organism>
<evidence type="ECO:0000313" key="1">
    <source>
        <dbReference type="EMBL" id="KAK2978019.1"/>
    </source>
</evidence>